<evidence type="ECO:0000313" key="5">
    <source>
        <dbReference type="EMBL" id="KAI1707375.1"/>
    </source>
</evidence>
<comment type="caution">
    <text evidence="5">The sequence shown here is derived from an EMBL/GenBank/DDBJ whole genome shotgun (WGS) entry which is preliminary data.</text>
</comment>
<sequence length="400" mass="44458">MAPDESQTKVLVTGASGYVALHCVQQLLAAGYNVRGTVRSLKNESKVEPLRQLKGAQERLELVEADLVENVEKWPSVIQDCEYILHVASPWPIVADESTIQVAVDGTMNVLKAATQCQSVKKIVLTSSCAAVNDGHRNDERIFDESCWTKLENETKGKHSPKVDNYAKSKTLAESTAWQYWKSLDAENRYQLTVINPTFVTGPVLSSVEHGSATIIGKMMDVRTFPAVPKVCLGFVDVRDVAKAHILALKTSSSDGQRILVTHKRPVWFSDVVSWLAEEFRSKGYLVPPPITVPNWAVRLYAKLGLDKEAAAVLHRLGGELRFSNEKSFNILGMQEYIDPRQSVIEMIYSMIEKGMVRQPPLRKLCEAKKASRTQSATIREEKCQSEVTDSVNQKKASAA</sequence>
<dbReference type="CDD" id="cd05227">
    <property type="entry name" value="AR_SDR_e"/>
    <property type="match status" value="1"/>
</dbReference>
<name>A0AAD4MV40_9BILA</name>
<accession>A0AAD4MV40</accession>
<proteinExistence type="inferred from homology"/>
<dbReference type="Proteomes" id="UP001201812">
    <property type="component" value="Unassembled WGS sequence"/>
</dbReference>
<dbReference type="EMBL" id="JAKKPZ010000041">
    <property type="protein sequence ID" value="KAI1707375.1"/>
    <property type="molecule type" value="Genomic_DNA"/>
</dbReference>
<dbReference type="InterPro" id="IPR036291">
    <property type="entry name" value="NAD(P)-bd_dom_sf"/>
</dbReference>
<evidence type="ECO:0000256" key="1">
    <source>
        <dbReference type="ARBA" id="ARBA00023002"/>
    </source>
</evidence>
<gene>
    <name evidence="5" type="ORF">DdX_12472</name>
</gene>
<dbReference type="Pfam" id="PF01370">
    <property type="entry name" value="Epimerase"/>
    <property type="match status" value="1"/>
</dbReference>
<comment type="similarity">
    <text evidence="2">Belongs to the NAD(P)-dependent epimerase/dehydratase family. Dihydroflavonol-4-reductase subfamily.</text>
</comment>
<keyword evidence="6" id="KW-1185">Reference proteome</keyword>
<evidence type="ECO:0000259" key="4">
    <source>
        <dbReference type="Pfam" id="PF01370"/>
    </source>
</evidence>
<keyword evidence="1" id="KW-0560">Oxidoreductase</keyword>
<evidence type="ECO:0000256" key="3">
    <source>
        <dbReference type="SAM" id="MobiDB-lite"/>
    </source>
</evidence>
<feature type="domain" description="NAD-dependent epimerase/dehydratase" evidence="4">
    <location>
        <begin position="10"/>
        <end position="254"/>
    </location>
</feature>
<reference evidence="5" key="1">
    <citation type="submission" date="2022-01" db="EMBL/GenBank/DDBJ databases">
        <title>Genome Sequence Resource for Two Populations of Ditylenchus destructor, the Migratory Endoparasitic Phytonematode.</title>
        <authorList>
            <person name="Zhang H."/>
            <person name="Lin R."/>
            <person name="Xie B."/>
        </authorList>
    </citation>
    <scope>NUCLEOTIDE SEQUENCE</scope>
    <source>
        <strain evidence="5">BazhouSP</strain>
    </source>
</reference>
<dbReference type="SUPFAM" id="SSF51735">
    <property type="entry name" value="NAD(P)-binding Rossmann-fold domains"/>
    <property type="match status" value="1"/>
</dbReference>
<dbReference type="InterPro" id="IPR050425">
    <property type="entry name" value="NAD(P)_dehydrat-like"/>
</dbReference>
<dbReference type="FunFam" id="3.40.50.720:FF:000336">
    <property type="entry name" value="Aldehyde reductase"/>
    <property type="match status" value="1"/>
</dbReference>
<organism evidence="5 6">
    <name type="scientific">Ditylenchus destructor</name>
    <dbReference type="NCBI Taxonomy" id="166010"/>
    <lineage>
        <taxon>Eukaryota</taxon>
        <taxon>Metazoa</taxon>
        <taxon>Ecdysozoa</taxon>
        <taxon>Nematoda</taxon>
        <taxon>Chromadorea</taxon>
        <taxon>Rhabditida</taxon>
        <taxon>Tylenchina</taxon>
        <taxon>Tylenchomorpha</taxon>
        <taxon>Sphaerularioidea</taxon>
        <taxon>Anguinidae</taxon>
        <taxon>Anguininae</taxon>
        <taxon>Ditylenchus</taxon>
    </lineage>
</organism>
<feature type="compositionally biased region" description="Polar residues" evidence="3">
    <location>
        <begin position="386"/>
        <end position="400"/>
    </location>
</feature>
<evidence type="ECO:0000256" key="2">
    <source>
        <dbReference type="ARBA" id="ARBA00023445"/>
    </source>
</evidence>
<dbReference type="InterPro" id="IPR001509">
    <property type="entry name" value="Epimerase_deHydtase"/>
</dbReference>
<dbReference type="GO" id="GO:0016616">
    <property type="term" value="F:oxidoreductase activity, acting on the CH-OH group of donors, NAD or NADP as acceptor"/>
    <property type="evidence" value="ECO:0007669"/>
    <property type="project" value="TreeGrafter"/>
</dbReference>
<dbReference type="AlphaFoldDB" id="A0AAD4MV40"/>
<feature type="region of interest" description="Disordered" evidence="3">
    <location>
        <begin position="372"/>
        <end position="400"/>
    </location>
</feature>
<protein>
    <submittedName>
        <fullName evidence="5">3-beta hydroxysteroid dehydrogenase/isomerase family domain-containing protein</fullName>
    </submittedName>
</protein>
<dbReference type="PANTHER" id="PTHR10366">
    <property type="entry name" value="NAD DEPENDENT EPIMERASE/DEHYDRATASE"/>
    <property type="match status" value="1"/>
</dbReference>
<dbReference type="Gene3D" id="3.40.50.720">
    <property type="entry name" value="NAD(P)-binding Rossmann-like Domain"/>
    <property type="match status" value="1"/>
</dbReference>
<evidence type="ECO:0000313" key="6">
    <source>
        <dbReference type="Proteomes" id="UP001201812"/>
    </source>
</evidence>
<dbReference type="PANTHER" id="PTHR10366:SF564">
    <property type="entry name" value="STEROL-4-ALPHA-CARBOXYLATE 3-DEHYDROGENASE, DECARBOXYLATING"/>
    <property type="match status" value="1"/>
</dbReference>